<reference evidence="2" key="1">
    <citation type="submission" date="2016-10" db="EMBL/GenBank/DDBJ databases">
        <authorList>
            <person name="Varghese N."/>
            <person name="Submissions S."/>
        </authorList>
    </citation>
    <scope>NUCLEOTIDE SEQUENCE [LARGE SCALE GENOMIC DNA]</scope>
    <source>
        <strain evidence="2">DSM 25329</strain>
    </source>
</reference>
<evidence type="ECO:0000313" key="1">
    <source>
        <dbReference type="EMBL" id="SDD83359.1"/>
    </source>
</evidence>
<accession>A0A1G6XYX2</accession>
<organism evidence="1 2">
    <name type="scientific">Dyadobacter soli</name>
    <dbReference type="NCBI Taxonomy" id="659014"/>
    <lineage>
        <taxon>Bacteria</taxon>
        <taxon>Pseudomonadati</taxon>
        <taxon>Bacteroidota</taxon>
        <taxon>Cytophagia</taxon>
        <taxon>Cytophagales</taxon>
        <taxon>Spirosomataceae</taxon>
        <taxon>Dyadobacter</taxon>
    </lineage>
</organism>
<name>A0A1G6XYX2_9BACT</name>
<gene>
    <name evidence="1" type="ORF">SAMN04487996_102300</name>
</gene>
<dbReference type="Proteomes" id="UP000198748">
    <property type="component" value="Unassembled WGS sequence"/>
</dbReference>
<dbReference type="AlphaFoldDB" id="A0A1G6XYX2"/>
<keyword evidence="2" id="KW-1185">Reference proteome</keyword>
<evidence type="ECO:0008006" key="3">
    <source>
        <dbReference type="Google" id="ProtNLM"/>
    </source>
</evidence>
<protein>
    <recommendedName>
        <fullName evidence="3">MerR HTH family regulatory protein</fullName>
    </recommendedName>
</protein>
<dbReference type="EMBL" id="FNAN01000002">
    <property type="protein sequence ID" value="SDD83359.1"/>
    <property type="molecule type" value="Genomic_DNA"/>
</dbReference>
<sequence length="84" mass="9922">MQRADIAIKETSEYLLQQGITIDMTEWVTVNEYCRRFGIENTETVMQWIEQGIVPEEDTTVIKEYNHVQMLRARLYLKSVTHDA</sequence>
<proteinExistence type="predicted"/>
<evidence type="ECO:0000313" key="2">
    <source>
        <dbReference type="Proteomes" id="UP000198748"/>
    </source>
</evidence>